<organism evidence="1 2">
    <name type="scientific">Caerostris extrusa</name>
    <name type="common">Bark spider</name>
    <name type="synonym">Caerostris bankana</name>
    <dbReference type="NCBI Taxonomy" id="172846"/>
    <lineage>
        <taxon>Eukaryota</taxon>
        <taxon>Metazoa</taxon>
        <taxon>Ecdysozoa</taxon>
        <taxon>Arthropoda</taxon>
        <taxon>Chelicerata</taxon>
        <taxon>Arachnida</taxon>
        <taxon>Araneae</taxon>
        <taxon>Araneomorphae</taxon>
        <taxon>Entelegynae</taxon>
        <taxon>Araneoidea</taxon>
        <taxon>Araneidae</taxon>
        <taxon>Caerostris</taxon>
    </lineage>
</organism>
<keyword evidence="2" id="KW-1185">Reference proteome</keyword>
<evidence type="ECO:0000313" key="1">
    <source>
        <dbReference type="EMBL" id="GIY47933.1"/>
    </source>
</evidence>
<dbReference type="AlphaFoldDB" id="A0AAV4TMY8"/>
<dbReference type="EMBL" id="BPLR01011651">
    <property type="protein sequence ID" value="GIY47933.1"/>
    <property type="molecule type" value="Genomic_DNA"/>
</dbReference>
<evidence type="ECO:0000313" key="2">
    <source>
        <dbReference type="Proteomes" id="UP001054945"/>
    </source>
</evidence>
<accession>A0AAV4TMY8</accession>
<protein>
    <submittedName>
        <fullName evidence="1">Uncharacterized protein</fullName>
    </submittedName>
</protein>
<comment type="caution">
    <text evidence="1">The sequence shown here is derived from an EMBL/GenBank/DDBJ whole genome shotgun (WGS) entry which is preliminary data.</text>
</comment>
<gene>
    <name evidence="1" type="ORF">CEXT_68571</name>
</gene>
<name>A0AAV4TMY8_CAEEX</name>
<sequence length="68" mass="8288">MNYYGPHEKLEWVQNCGIKFLTKREDLFLGRAKRTGIRKYCLQSNWVSGEEWKQYFRSRTLKENEKVV</sequence>
<dbReference type="Proteomes" id="UP001054945">
    <property type="component" value="Unassembled WGS sequence"/>
</dbReference>
<proteinExistence type="predicted"/>
<reference evidence="1 2" key="1">
    <citation type="submission" date="2021-06" db="EMBL/GenBank/DDBJ databases">
        <title>Caerostris extrusa draft genome.</title>
        <authorList>
            <person name="Kono N."/>
            <person name="Arakawa K."/>
        </authorList>
    </citation>
    <scope>NUCLEOTIDE SEQUENCE [LARGE SCALE GENOMIC DNA]</scope>
</reference>